<dbReference type="KEGG" id="nai:NECAME_10965"/>
<feature type="region of interest" description="Disordered" evidence="1">
    <location>
        <begin position="1"/>
        <end position="20"/>
    </location>
</feature>
<evidence type="ECO:0000313" key="3">
    <source>
        <dbReference type="Proteomes" id="UP000053676"/>
    </source>
</evidence>
<feature type="region of interest" description="Disordered" evidence="1">
    <location>
        <begin position="300"/>
        <end position="328"/>
    </location>
</feature>
<proteinExistence type="predicted"/>
<dbReference type="Proteomes" id="UP000053676">
    <property type="component" value="Unassembled WGS sequence"/>
</dbReference>
<name>W2T8N1_NECAM</name>
<dbReference type="AlphaFoldDB" id="W2T8N1"/>
<dbReference type="OrthoDB" id="5859934at2759"/>
<dbReference type="EMBL" id="KI660164">
    <property type="protein sequence ID" value="ETN77556.1"/>
    <property type="molecule type" value="Genomic_DNA"/>
</dbReference>
<feature type="compositionally biased region" description="Polar residues" evidence="1">
    <location>
        <begin position="1"/>
        <end position="15"/>
    </location>
</feature>
<feature type="region of interest" description="Disordered" evidence="1">
    <location>
        <begin position="257"/>
        <end position="283"/>
    </location>
</feature>
<feature type="compositionally biased region" description="Basic residues" evidence="1">
    <location>
        <begin position="258"/>
        <end position="268"/>
    </location>
</feature>
<feature type="region of interest" description="Disordered" evidence="1">
    <location>
        <begin position="192"/>
        <end position="228"/>
    </location>
</feature>
<protein>
    <submittedName>
        <fullName evidence="2">Uncharacterized protein</fullName>
    </submittedName>
</protein>
<sequence length="328" mass="36310">MSTLSGGCNGASQTGGYDYGNTYDQTYGQTYAYDQNDGYTNSTYPQADTSTYDQNAQQYYAGYDQQATYQYDETAQYAGYDQAAGGYEQQAQYYDTSAAQGNGYPDGSYHQTHAGYDQTAAEYSEPHIGCDQDHSVTPQPEEYNVAAPAPLGAEQQTAPTNYDYSQYSQSYATGYSAYQKDHAAQPYGGQVNVHNEVNANGPQPYSTEHDNSQTGPPQRPPPASVFTQPLFQRGSQGYSDNIAQREIHRLTEEMKQEKKLKKKLKQQGKKVASPTFDPDQEDSMDRAAQELAMKMANMRTDLADWKPPSETKAADEMEKNDSVSTIPP</sequence>
<evidence type="ECO:0000256" key="1">
    <source>
        <dbReference type="SAM" id="MobiDB-lite"/>
    </source>
</evidence>
<evidence type="ECO:0000313" key="2">
    <source>
        <dbReference type="EMBL" id="ETN77556.1"/>
    </source>
</evidence>
<organism evidence="2 3">
    <name type="scientific">Necator americanus</name>
    <name type="common">Human hookworm</name>
    <dbReference type="NCBI Taxonomy" id="51031"/>
    <lineage>
        <taxon>Eukaryota</taxon>
        <taxon>Metazoa</taxon>
        <taxon>Ecdysozoa</taxon>
        <taxon>Nematoda</taxon>
        <taxon>Chromadorea</taxon>
        <taxon>Rhabditida</taxon>
        <taxon>Rhabditina</taxon>
        <taxon>Rhabditomorpha</taxon>
        <taxon>Strongyloidea</taxon>
        <taxon>Ancylostomatidae</taxon>
        <taxon>Bunostominae</taxon>
        <taxon>Necator</taxon>
    </lineage>
</organism>
<dbReference type="STRING" id="51031.W2T8N1"/>
<reference evidence="3" key="1">
    <citation type="journal article" date="2014" name="Nat. Genet.">
        <title>Genome of the human hookworm Necator americanus.</title>
        <authorList>
            <person name="Tang Y.T."/>
            <person name="Gao X."/>
            <person name="Rosa B.A."/>
            <person name="Abubucker S."/>
            <person name="Hallsworth-Pepin K."/>
            <person name="Martin J."/>
            <person name="Tyagi R."/>
            <person name="Heizer E."/>
            <person name="Zhang X."/>
            <person name="Bhonagiri-Palsikar V."/>
            <person name="Minx P."/>
            <person name="Warren W.C."/>
            <person name="Wang Q."/>
            <person name="Zhan B."/>
            <person name="Hotez P.J."/>
            <person name="Sternberg P.W."/>
            <person name="Dougall A."/>
            <person name="Gaze S.T."/>
            <person name="Mulvenna J."/>
            <person name="Sotillo J."/>
            <person name="Ranganathan S."/>
            <person name="Rabelo E.M."/>
            <person name="Wilson R.K."/>
            <person name="Felgner P.L."/>
            <person name="Bethony J."/>
            <person name="Hawdon J.M."/>
            <person name="Gasser R.B."/>
            <person name="Loukas A."/>
            <person name="Mitreva M."/>
        </authorList>
    </citation>
    <scope>NUCLEOTIDE SEQUENCE [LARGE SCALE GENOMIC DNA]</scope>
</reference>
<feature type="compositionally biased region" description="Basic and acidic residues" evidence="1">
    <location>
        <begin position="301"/>
        <end position="321"/>
    </location>
</feature>
<keyword evidence="3" id="KW-1185">Reference proteome</keyword>
<feature type="compositionally biased region" description="Polar residues" evidence="1">
    <location>
        <begin position="192"/>
        <end position="216"/>
    </location>
</feature>
<gene>
    <name evidence="2" type="ORF">NECAME_10965</name>
</gene>
<accession>W2T8N1</accession>